<reference evidence="6" key="1">
    <citation type="journal article" date="2019" name="Gigascience">
        <title>De novo genome assembly of the endangered Acer yangbiense, a plant species with extremely small populations endemic to Yunnan Province, China.</title>
        <authorList>
            <person name="Yang J."/>
            <person name="Wariss H.M."/>
            <person name="Tao L."/>
            <person name="Zhang R."/>
            <person name="Yun Q."/>
            <person name="Hollingsworth P."/>
            <person name="Dao Z."/>
            <person name="Luo G."/>
            <person name="Guo H."/>
            <person name="Ma Y."/>
            <person name="Sun W."/>
        </authorList>
    </citation>
    <scope>NUCLEOTIDE SEQUENCE [LARGE SCALE GENOMIC DNA]</scope>
    <source>
        <strain evidence="6">cv. Malutang</strain>
    </source>
</reference>
<protein>
    <submittedName>
        <fullName evidence="5">Uncharacterized protein</fullName>
    </submittedName>
</protein>
<keyword evidence="6" id="KW-1185">Reference proteome</keyword>
<evidence type="ECO:0000256" key="4">
    <source>
        <dbReference type="ARBA" id="ARBA00023180"/>
    </source>
</evidence>
<dbReference type="EMBL" id="VAHF01000004">
    <property type="protein sequence ID" value="TXG62980.1"/>
    <property type="molecule type" value="Genomic_DNA"/>
</dbReference>
<dbReference type="InterPro" id="IPR001087">
    <property type="entry name" value="GDSL"/>
</dbReference>
<dbReference type="CDD" id="cd01837">
    <property type="entry name" value="SGNH_plant_lipase_like"/>
    <property type="match status" value="1"/>
</dbReference>
<dbReference type="Gene3D" id="3.40.50.1110">
    <property type="entry name" value="SGNH hydrolase"/>
    <property type="match status" value="1"/>
</dbReference>
<proteinExistence type="inferred from homology"/>
<evidence type="ECO:0000256" key="3">
    <source>
        <dbReference type="ARBA" id="ARBA00022801"/>
    </source>
</evidence>
<dbReference type="PANTHER" id="PTHR22835:SF476">
    <property type="entry name" value="OS06G0160200 PROTEIN"/>
    <property type="match status" value="1"/>
</dbReference>
<name>A0A5C7I1E9_9ROSI</name>
<dbReference type="InterPro" id="IPR035669">
    <property type="entry name" value="SGNH_plant_lipase-like"/>
</dbReference>
<organism evidence="5 6">
    <name type="scientific">Acer yangbiense</name>
    <dbReference type="NCBI Taxonomy" id="1000413"/>
    <lineage>
        <taxon>Eukaryota</taxon>
        <taxon>Viridiplantae</taxon>
        <taxon>Streptophyta</taxon>
        <taxon>Embryophyta</taxon>
        <taxon>Tracheophyta</taxon>
        <taxon>Spermatophyta</taxon>
        <taxon>Magnoliopsida</taxon>
        <taxon>eudicotyledons</taxon>
        <taxon>Gunneridae</taxon>
        <taxon>Pentapetalae</taxon>
        <taxon>rosids</taxon>
        <taxon>malvids</taxon>
        <taxon>Sapindales</taxon>
        <taxon>Sapindaceae</taxon>
        <taxon>Hippocastanoideae</taxon>
        <taxon>Acereae</taxon>
        <taxon>Acer</taxon>
    </lineage>
</organism>
<dbReference type="OrthoDB" id="1600564at2759"/>
<accession>A0A5C7I1E9</accession>
<comment type="similarity">
    <text evidence="1">Belongs to the 'GDSL' lipolytic enzyme family.</text>
</comment>
<dbReference type="Pfam" id="PF00657">
    <property type="entry name" value="Lipase_GDSL"/>
    <property type="match status" value="1"/>
</dbReference>
<sequence length="419" mass="46076">MNILLTFHEQVVSSYIPSTPVPSTDKKMSLLLVLQMFAIFRKSLVVWVVVIMAMLSSPSYSKCEFEAIFNFGDSNTDTGGFWAAFPAQSGPFGITYFKRPTGRASDGRLIVDFLAQALGLPFLSPYLQSIGSDYRHGANYATLASTVLLPKTSLFVTGISPFSLAIQLNQMKQFKAKVDEFHSDENGSTKLPQSYIFGKSLYTFYIGQNDFTSNLAAIGIGGVKQYLPEVVSQIAGTIKELYALGGRTFWVLNLAPVGCFPSFLVQLPHKSSDIDMYGCSISYNQAVVEYNNMLKDKLSQTRPTLQNSSLVYVDVYAVLLELFQHPTSHGLKYGTKACCGYGDGDYNFDPRVYCGNTKEINGSTLTAGACSDPENYVSWDGIHATEAANKLVTKPILNGSYFDPPNFPLHQLCDLRSIG</sequence>
<dbReference type="AlphaFoldDB" id="A0A5C7I1E9"/>
<dbReference type="InterPro" id="IPR036514">
    <property type="entry name" value="SGNH_hydro_sf"/>
</dbReference>
<comment type="caution">
    <text evidence="5">The sequence shown here is derived from an EMBL/GenBank/DDBJ whole genome shotgun (WGS) entry which is preliminary data.</text>
</comment>
<evidence type="ECO:0000313" key="6">
    <source>
        <dbReference type="Proteomes" id="UP000323000"/>
    </source>
</evidence>
<keyword evidence="4" id="KW-0325">Glycoprotein</keyword>
<dbReference type="PANTHER" id="PTHR22835">
    <property type="entry name" value="ZINC FINGER FYVE DOMAIN CONTAINING PROTEIN"/>
    <property type="match status" value="1"/>
</dbReference>
<dbReference type="GO" id="GO:0016788">
    <property type="term" value="F:hydrolase activity, acting on ester bonds"/>
    <property type="evidence" value="ECO:0007669"/>
    <property type="project" value="InterPro"/>
</dbReference>
<keyword evidence="3" id="KW-0378">Hydrolase</keyword>
<gene>
    <name evidence="5" type="ORF">EZV62_009974</name>
</gene>
<evidence type="ECO:0000313" key="5">
    <source>
        <dbReference type="EMBL" id="TXG62980.1"/>
    </source>
</evidence>
<dbReference type="Proteomes" id="UP000323000">
    <property type="component" value="Chromosome 4"/>
</dbReference>
<keyword evidence="2" id="KW-0732">Signal</keyword>
<evidence type="ECO:0000256" key="1">
    <source>
        <dbReference type="ARBA" id="ARBA00008668"/>
    </source>
</evidence>
<evidence type="ECO:0000256" key="2">
    <source>
        <dbReference type="ARBA" id="ARBA00022729"/>
    </source>
</evidence>